<proteinExistence type="predicted"/>
<name>A0A645DPE8_9ZZZZ</name>
<dbReference type="AlphaFoldDB" id="A0A645DPE8"/>
<reference evidence="1" key="1">
    <citation type="submission" date="2019-08" db="EMBL/GenBank/DDBJ databases">
        <authorList>
            <person name="Kucharzyk K."/>
            <person name="Murdoch R.W."/>
            <person name="Higgins S."/>
            <person name="Loffler F."/>
        </authorList>
    </citation>
    <scope>NUCLEOTIDE SEQUENCE</scope>
</reference>
<organism evidence="1">
    <name type="scientific">bioreactor metagenome</name>
    <dbReference type="NCBI Taxonomy" id="1076179"/>
    <lineage>
        <taxon>unclassified sequences</taxon>
        <taxon>metagenomes</taxon>
        <taxon>ecological metagenomes</taxon>
    </lineage>
</organism>
<protein>
    <submittedName>
        <fullName evidence="1">Uncharacterized protein</fullName>
    </submittedName>
</protein>
<comment type="caution">
    <text evidence="1">The sequence shown here is derived from an EMBL/GenBank/DDBJ whole genome shotgun (WGS) entry which is preliminary data.</text>
</comment>
<sequence>MDGAWGRCFYADSGEAVCGVAAFEGRISDSPKGQNENTNFWAVFGLVNERSILWQSLFTINAPYAGAAKTNGWAAPIRARPYPVCRQMPGLQNVCNAGRFTQTRCPYGLMRIFPLCTATLILRTSVLRTIEIST</sequence>
<gene>
    <name evidence="1" type="ORF">SDC9_138303</name>
</gene>
<dbReference type="EMBL" id="VSSQ01038278">
    <property type="protein sequence ID" value="MPM91176.1"/>
    <property type="molecule type" value="Genomic_DNA"/>
</dbReference>
<evidence type="ECO:0000313" key="1">
    <source>
        <dbReference type="EMBL" id="MPM91176.1"/>
    </source>
</evidence>
<accession>A0A645DPE8</accession>